<accession>A0A1I5WU66</accession>
<evidence type="ECO:0000313" key="7">
    <source>
        <dbReference type="EMBL" id="SFQ23303.1"/>
    </source>
</evidence>
<dbReference type="OrthoDB" id="9181004at2"/>
<evidence type="ECO:0000313" key="8">
    <source>
        <dbReference type="Proteomes" id="UP000198784"/>
    </source>
</evidence>
<dbReference type="AlphaFoldDB" id="A0A1I5WU66"/>
<proteinExistence type="predicted"/>
<evidence type="ECO:0000256" key="2">
    <source>
        <dbReference type="ARBA" id="ARBA00022475"/>
    </source>
</evidence>
<dbReference type="GO" id="GO:0005886">
    <property type="term" value="C:plasma membrane"/>
    <property type="evidence" value="ECO:0007669"/>
    <property type="project" value="UniProtKB-SubCell"/>
</dbReference>
<comment type="subcellular location">
    <subcellularLocation>
        <location evidence="1">Cell membrane</location>
        <topology evidence="1">Multi-pass membrane protein</topology>
    </subcellularLocation>
</comment>
<feature type="transmembrane region" description="Helical" evidence="6">
    <location>
        <begin position="67"/>
        <end position="85"/>
    </location>
</feature>
<evidence type="ECO:0000256" key="3">
    <source>
        <dbReference type="ARBA" id="ARBA00022692"/>
    </source>
</evidence>
<evidence type="ECO:0000256" key="1">
    <source>
        <dbReference type="ARBA" id="ARBA00004651"/>
    </source>
</evidence>
<keyword evidence="8" id="KW-1185">Reference proteome</keyword>
<sequence length="91" mass="10250">MKTFLYNQFHRGWMVLMAATVLGYTVRIEASIGLIAGITTLLIAYLKARVVLLDFMEFRHAPRAWRAMLEGWLALLSLFILAVYGSSVLTG</sequence>
<keyword evidence="5 6" id="KW-0472">Membrane</keyword>
<keyword evidence="4 6" id="KW-1133">Transmembrane helix</keyword>
<dbReference type="STRING" id="289003.SAMN05216190_14418"/>
<protein>
    <submittedName>
        <fullName evidence="7">Cytochrome C oxidase subunit IV</fullName>
    </submittedName>
</protein>
<dbReference type="Proteomes" id="UP000198784">
    <property type="component" value="Unassembled WGS sequence"/>
</dbReference>
<feature type="transmembrane region" description="Helical" evidence="6">
    <location>
        <begin position="34"/>
        <end position="55"/>
    </location>
</feature>
<evidence type="ECO:0000256" key="4">
    <source>
        <dbReference type="ARBA" id="ARBA00022989"/>
    </source>
</evidence>
<dbReference type="EMBL" id="FOWX01000044">
    <property type="protein sequence ID" value="SFQ23303.1"/>
    <property type="molecule type" value="Genomic_DNA"/>
</dbReference>
<dbReference type="Pfam" id="PF03626">
    <property type="entry name" value="COX4_pro"/>
    <property type="match status" value="1"/>
</dbReference>
<evidence type="ECO:0000256" key="5">
    <source>
        <dbReference type="ARBA" id="ARBA00023136"/>
    </source>
</evidence>
<organism evidence="7 8">
    <name type="scientific">Pseudomonas borbori</name>
    <dbReference type="NCBI Taxonomy" id="289003"/>
    <lineage>
        <taxon>Bacteria</taxon>
        <taxon>Pseudomonadati</taxon>
        <taxon>Pseudomonadota</taxon>
        <taxon>Gammaproteobacteria</taxon>
        <taxon>Pseudomonadales</taxon>
        <taxon>Pseudomonadaceae</taxon>
        <taxon>Pseudomonas</taxon>
    </lineage>
</organism>
<keyword evidence="2" id="KW-1003">Cell membrane</keyword>
<dbReference type="RefSeq" id="WP_090505550.1">
    <property type="nucleotide sequence ID" value="NZ_FOWX01000044.1"/>
</dbReference>
<evidence type="ECO:0000256" key="6">
    <source>
        <dbReference type="SAM" id="Phobius"/>
    </source>
</evidence>
<name>A0A1I5WU66_9PSED</name>
<keyword evidence="3 6" id="KW-0812">Transmembrane</keyword>
<gene>
    <name evidence="7" type="ORF">SAMN05216190_14418</name>
</gene>
<reference evidence="8" key="1">
    <citation type="submission" date="2016-10" db="EMBL/GenBank/DDBJ databases">
        <authorList>
            <person name="Varghese N."/>
            <person name="Submissions S."/>
        </authorList>
    </citation>
    <scope>NUCLEOTIDE SEQUENCE [LARGE SCALE GENOMIC DNA]</scope>
    <source>
        <strain evidence="8">DSM 17834</strain>
    </source>
</reference>
<dbReference type="InterPro" id="IPR005171">
    <property type="entry name" value="Cyt_c_oxidase_su4_prok"/>
</dbReference>